<gene>
    <name evidence="1" type="ORF">rosag_03910</name>
</gene>
<dbReference type="EMBL" id="BRXS01000001">
    <property type="protein sequence ID" value="GLC23878.1"/>
    <property type="molecule type" value="Genomic_DNA"/>
</dbReference>
<accession>A0AA37V8Y9</accession>
<protein>
    <submittedName>
        <fullName evidence="1">Uncharacterized protein</fullName>
    </submittedName>
</protein>
<organism evidence="1 2">
    <name type="scientific">Roseisolibacter agri</name>
    <dbReference type="NCBI Taxonomy" id="2014610"/>
    <lineage>
        <taxon>Bacteria</taxon>
        <taxon>Pseudomonadati</taxon>
        <taxon>Gemmatimonadota</taxon>
        <taxon>Gemmatimonadia</taxon>
        <taxon>Gemmatimonadales</taxon>
        <taxon>Gemmatimonadaceae</taxon>
        <taxon>Roseisolibacter</taxon>
    </lineage>
</organism>
<evidence type="ECO:0000313" key="2">
    <source>
        <dbReference type="Proteomes" id="UP001161325"/>
    </source>
</evidence>
<reference evidence="1" key="1">
    <citation type="submission" date="2022-08" db="EMBL/GenBank/DDBJ databases">
        <title>Draft genome sequencing of Roseisolibacter agri AW1220.</title>
        <authorList>
            <person name="Tobiishi Y."/>
            <person name="Tonouchi A."/>
        </authorList>
    </citation>
    <scope>NUCLEOTIDE SEQUENCE</scope>
    <source>
        <strain evidence="1">AW1220</strain>
    </source>
</reference>
<comment type="caution">
    <text evidence="1">The sequence shown here is derived from an EMBL/GenBank/DDBJ whole genome shotgun (WGS) entry which is preliminary data.</text>
</comment>
<dbReference type="Proteomes" id="UP001161325">
    <property type="component" value="Unassembled WGS sequence"/>
</dbReference>
<sequence length="366" mass="39572">MACPFESADCPGLGTPVNQCGFCRLLEQDQELQAMVAVLGAAQVRPSLELRAAALDAALARGPMPALPMNPGRPATLTKPAKPHKHVNRAAVRGDTIDLDLLERSAGDQNCALCSCAGCVNLAVGYVKFTTKKVAKLHGKEDGYKALGMREEQEQKIIAFVSANLPGYTCVVRGSDSQRLELEAALDWMRGRPDETVFVISTTGGMTRGGARVAATSWGHWSNAIKRDGSIVFVDFQTDHQQRLGRGFVSTLPILGNFGVDWDKPKLQVIAFEPPPSPPQPVPIPYPNVTAPTQRAWSPARPTPTTAQLPIPVGATPTTQQLVPLATASDWQPSARKLKGMGMNYGTRQDLDAKFQRQARLFNKLQ</sequence>
<dbReference type="AlphaFoldDB" id="A0AA37V8Y9"/>
<evidence type="ECO:0000313" key="1">
    <source>
        <dbReference type="EMBL" id="GLC23878.1"/>
    </source>
</evidence>
<proteinExistence type="predicted"/>
<dbReference type="RefSeq" id="WP_284348322.1">
    <property type="nucleotide sequence ID" value="NZ_BRXS01000001.1"/>
</dbReference>
<name>A0AA37V8Y9_9BACT</name>
<keyword evidence="2" id="KW-1185">Reference proteome</keyword>